<dbReference type="AlphaFoldDB" id="A0A9P7KRB9"/>
<dbReference type="InterPro" id="IPR036770">
    <property type="entry name" value="Ankyrin_rpt-contain_sf"/>
</dbReference>
<name>A0A9P7KRB9_9HYPO</name>
<feature type="repeat" description="ANK" evidence="3">
    <location>
        <begin position="445"/>
        <end position="478"/>
    </location>
</feature>
<evidence type="ECO:0000313" key="4">
    <source>
        <dbReference type="EMBL" id="KAG5659099.1"/>
    </source>
</evidence>
<organism evidence="4 5">
    <name type="scientific">Fusarium avenaceum</name>
    <dbReference type="NCBI Taxonomy" id="40199"/>
    <lineage>
        <taxon>Eukaryota</taxon>
        <taxon>Fungi</taxon>
        <taxon>Dikarya</taxon>
        <taxon>Ascomycota</taxon>
        <taxon>Pezizomycotina</taxon>
        <taxon>Sordariomycetes</taxon>
        <taxon>Hypocreomycetidae</taxon>
        <taxon>Hypocreales</taxon>
        <taxon>Nectriaceae</taxon>
        <taxon>Fusarium</taxon>
        <taxon>Fusarium tricinctum species complex</taxon>
    </lineage>
</organism>
<accession>A0A9P7KRB9</accession>
<keyword evidence="5" id="KW-1185">Reference proteome</keyword>
<evidence type="ECO:0008006" key="6">
    <source>
        <dbReference type="Google" id="ProtNLM"/>
    </source>
</evidence>
<evidence type="ECO:0000256" key="3">
    <source>
        <dbReference type="PROSITE-ProRule" id="PRU00023"/>
    </source>
</evidence>
<evidence type="ECO:0000256" key="2">
    <source>
        <dbReference type="ARBA" id="ARBA00023043"/>
    </source>
</evidence>
<dbReference type="Gene3D" id="1.25.40.20">
    <property type="entry name" value="Ankyrin repeat-containing domain"/>
    <property type="match status" value="3"/>
</dbReference>
<gene>
    <name evidence="4" type="ORF">KAF25_000301</name>
</gene>
<dbReference type="Pfam" id="PF12796">
    <property type="entry name" value="Ank_2"/>
    <property type="match status" value="1"/>
</dbReference>
<proteinExistence type="predicted"/>
<comment type="caution">
    <text evidence="4">The sequence shown here is derived from an EMBL/GenBank/DDBJ whole genome shotgun (WGS) entry which is preliminary data.</text>
</comment>
<dbReference type="PANTHER" id="PTHR24198">
    <property type="entry name" value="ANKYRIN REPEAT AND PROTEIN KINASE DOMAIN-CONTAINING PROTEIN"/>
    <property type="match status" value="1"/>
</dbReference>
<sequence length="523" mass="58430">MPTPAPLTDESPYRKFTRKPERVPHPYGYRKEHLTITDRDGSTLYETEDGALYDEIFLQDDVETLEKYFAVEPVAIPKIYSLPDDDEGFFDLSLIYLNALTYGSLGIIQLLVSYELEYCDSKEKIRFDRVGFQLLTEAARWGHFEMVQFFLDNQPFYADIHDRDWVGNTALLAVADLHQHKYVRCPTYSGVRLETTEAMMNFLLDRGACAADVVLPPVDPHETPRMPETVLTLAAKWSSPEIIKRLIDCGANVHAKFTYFAWDLGFYAGDEDFHHATALFVACLFDNSKAIKILIDCRGDIVDISDMLRPRDTRGLFPIHLASQNHMVTECRDVPESGFQERAEDTISTIGVLLEYDPALVNVQDDNGNTPLHHAIYTLWLNEVFYTSILKFLCDKGADASICNEKGQTPLHILFCSTHTSLPINVAAVSILLTYGASPTAADVDGNTPVHLAAVRLESVDAMSFLLDNGGDASQRNLKQETALDRVAIGTLSLGAVKSGEKEITKAREDMVSILEKAGEGSQ</sequence>
<evidence type="ECO:0000313" key="5">
    <source>
        <dbReference type="Proteomes" id="UP000782241"/>
    </source>
</evidence>
<reference evidence="4" key="1">
    <citation type="submission" date="2021-04" db="EMBL/GenBank/DDBJ databases">
        <title>Draft genome of Fusarium avenaceum strain F156N33, isolated from an atmospheric sample in Virginia.</title>
        <authorList>
            <person name="Yang S."/>
            <person name="Vinatzer B.A."/>
            <person name="Coleman J."/>
        </authorList>
    </citation>
    <scope>NUCLEOTIDE SEQUENCE</scope>
    <source>
        <strain evidence="4">F156N33</strain>
    </source>
</reference>
<dbReference type="SMART" id="SM00248">
    <property type="entry name" value="ANK"/>
    <property type="match status" value="6"/>
</dbReference>
<dbReference type="EMBL" id="JAGPUO010000012">
    <property type="protein sequence ID" value="KAG5659099.1"/>
    <property type="molecule type" value="Genomic_DNA"/>
</dbReference>
<feature type="repeat" description="ANK" evidence="3">
    <location>
        <begin position="406"/>
        <end position="444"/>
    </location>
</feature>
<dbReference type="Proteomes" id="UP000782241">
    <property type="component" value="Unassembled WGS sequence"/>
</dbReference>
<dbReference type="PROSITE" id="PS50088">
    <property type="entry name" value="ANK_REPEAT"/>
    <property type="match status" value="3"/>
</dbReference>
<keyword evidence="2 3" id="KW-0040">ANK repeat</keyword>
<protein>
    <recommendedName>
        <fullName evidence="6">Ankyrin</fullName>
    </recommendedName>
</protein>
<dbReference type="Pfam" id="PF00023">
    <property type="entry name" value="Ank"/>
    <property type="match status" value="1"/>
</dbReference>
<dbReference type="PANTHER" id="PTHR24198:SF165">
    <property type="entry name" value="ANKYRIN REPEAT-CONTAINING PROTEIN-RELATED"/>
    <property type="match status" value="1"/>
</dbReference>
<evidence type="ECO:0000256" key="1">
    <source>
        <dbReference type="ARBA" id="ARBA00022737"/>
    </source>
</evidence>
<keyword evidence="1" id="KW-0677">Repeat</keyword>
<dbReference type="SUPFAM" id="SSF48403">
    <property type="entry name" value="Ankyrin repeat"/>
    <property type="match status" value="1"/>
</dbReference>
<dbReference type="PROSITE" id="PS50297">
    <property type="entry name" value="ANK_REP_REGION"/>
    <property type="match status" value="1"/>
</dbReference>
<feature type="repeat" description="ANK" evidence="3">
    <location>
        <begin position="367"/>
        <end position="405"/>
    </location>
</feature>
<dbReference type="InterPro" id="IPR002110">
    <property type="entry name" value="Ankyrin_rpt"/>
</dbReference>